<dbReference type="PANTHER" id="PTHR46310:SF7">
    <property type="entry name" value="AMIDASE 1"/>
    <property type="match status" value="1"/>
</dbReference>
<comment type="caution">
    <text evidence="3">The sequence shown here is derived from an EMBL/GenBank/DDBJ whole genome shotgun (WGS) entry which is preliminary data.</text>
</comment>
<evidence type="ECO:0000313" key="3">
    <source>
        <dbReference type="EMBL" id="CAG8960292.1"/>
    </source>
</evidence>
<keyword evidence="4" id="KW-1185">Reference proteome</keyword>
<dbReference type="Gene3D" id="3.90.1300.10">
    <property type="entry name" value="Amidase signature (AS) domain"/>
    <property type="match status" value="1"/>
</dbReference>
<evidence type="ECO:0000259" key="2">
    <source>
        <dbReference type="Pfam" id="PF26053"/>
    </source>
</evidence>
<accession>A0A9N9Q013</accession>
<organism evidence="3 4">
    <name type="scientific">Hymenoscyphus fraxineus</name>
    <dbReference type="NCBI Taxonomy" id="746836"/>
    <lineage>
        <taxon>Eukaryota</taxon>
        <taxon>Fungi</taxon>
        <taxon>Dikarya</taxon>
        <taxon>Ascomycota</taxon>
        <taxon>Pezizomycotina</taxon>
        <taxon>Leotiomycetes</taxon>
        <taxon>Helotiales</taxon>
        <taxon>Helotiaceae</taxon>
        <taxon>Hymenoscyphus</taxon>
    </lineage>
</organism>
<dbReference type="OrthoDB" id="5423360at2759"/>
<dbReference type="InterPro" id="IPR023631">
    <property type="entry name" value="Amidase_dom"/>
</dbReference>
<name>A0A9N9Q013_9HELO</name>
<gene>
    <name evidence="3" type="ORF">HYFRA_00012812</name>
</gene>
<dbReference type="EMBL" id="CAJVRL010000097">
    <property type="protein sequence ID" value="CAG8960292.1"/>
    <property type="molecule type" value="Genomic_DNA"/>
</dbReference>
<dbReference type="SUPFAM" id="SSF75304">
    <property type="entry name" value="Amidase signature (AS) enzymes"/>
    <property type="match status" value="1"/>
</dbReference>
<dbReference type="InterPro" id="IPR036928">
    <property type="entry name" value="AS_sf"/>
</dbReference>
<evidence type="ECO:0000259" key="1">
    <source>
        <dbReference type="Pfam" id="PF01425"/>
    </source>
</evidence>
<dbReference type="AlphaFoldDB" id="A0A9N9Q013"/>
<dbReference type="InterPro" id="IPR058329">
    <property type="entry name" value="Arp1_N"/>
</dbReference>
<sequence>MAPNSWITLTAGPYHAYPKTVGVIYVFIIVKYLPFKASTLKTVTVLQSTGLTLNDSWAEKIISEFINKDDVLNLDFLQVVIVTYVNSASAKLCLEPSAIDVLNKHAMQNWEYASVQSWKAGPYFTEGQNLFQAWRLYEDTLEAFHLTIIPNTEHDSSSVFSSIYYFSVDKGKALHGARIAVKDIYNLKGAKTAGSSRSYRQLYRPSAESVSSVPNLIDFGAIIVGKTKTTTFADREIPTGELIDTHAPFNPRGDGYIVPGGCRSGSGSALTSYDWLDYAIGTDN</sequence>
<protein>
    <recommendedName>
        <fullName evidence="5">Amidase domain-containing protein</fullName>
    </recommendedName>
</protein>
<dbReference type="PANTHER" id="PTHR46310">
    <property type="entry name" value="AMIDASE 1"/>
    <property type="match status" value="1"/>
</dbReference>
<proteinExistence type="predicted"/>
<evidence type="ECO:0000313" key="4">
    <source>
        <dbReference type="Proteomes" id="UP000696280"/>
    </source>
</evidence>
<feature type="domain" description="Amidase" evidence="1">
    <location>
        <begin position="136"/>
        <end position="283"/>
    </location>
</feature>
<dbReference type="Proteomes" id="UP000696280">
    <property type="component" value="Unassembled WGS sequence"/>
</dbReference>
<dbReference type="Pfam" id="PF26053">
    <property type="entry name" value="DUF8016"/>
    <property type="match status" value="1"/>
</dbReference>
<reference evidence="3" key="1">
    <citation type="submission" date="2021-07" db="EMBL/GenBank/DDBJ databases">
        <authorList>
            <person name="Durling M."/>
        </authorList>
    </citation>
    <scope>NUCLEOTIDE SEQUENCE</scope>
</reference>
<feature type="domain" description="Scytalone dehydratase-like protein Arp1 N-terminal" evidence="2">
    <location>
        <begin position="36"/>
        <end position="107"/>
    </location>
</feature>
<evidence type="ECO:0008006" key="5">
    <source>
        <dbReference type="Google" id="ProtNLM"/>
    </source>
</evidence>
<dbReference type="Pfam" id="PF01425">
    <property type="entry name" value="Amidase"/>
    <property type="match status" value="1"/>
</dbReference>